<evidence type="ECO:0000256" key="5">
    <source>
        <dbReference type="ARBA" id="ARBA00023015"/>
    </source>
</evidence>
<dbReference type="SUPFAM" id="SSF46894">
    <property type="entry name" value="C-terminal effector domain of the bipartite response regulators"/>
    <property type="match status" value="1"/>
</dbReference>
<evidence type="ECO:0000259" key="10">
    <source>
        <dbReference type="PROSITE" id="PS50110"/>
    </source>
</evidence>
<dbReference type="Gene3D" id="3.40.50.2300">
    <property type="match status" value="1"/>
</dbReference>
<dbReference type="PANTHER" id="PTHR48111">
    <property type="entry name" value="REGULATOR OF RPOS"/>
    <property type="match status" value="1"/>
</dbReference>
<dbReference type="Pfam" id="PF00072">
    <property type="entry name" value="Response_reg"/>
    <property type="match status" value="1"/>
</dbReference>
<evidence type="ECO:0000256" key="8">
    <source>
        <dbReference type="PROSITE-ProRule" id="PRU00169"/>
    </source>
</evidence>
<dbReference type="InterPro" id="IPR036388">
    <property type="entry name" value="WH-like_DNA-bd_sf"/>
</dbReference>
<dbReference type="Proteomes" id="UP000002675">
    <property type="component" value="Chromosome I"/>
</dbReference>
<dbReference type="Pfam" id="PF00486">
    <property type="entry name" value="Trans_reg_C"/>
    <property type="match status" value="1"/>
</dbReference>
<dbReference type="GO" id="GO:0032993">
    <property type="term" value="C:protein-DNA complex"/>
    <property type="evidence" value="ECO:0007669"/>
    <property type="project" value="TreeGrafter"/>
</dbReference>
<evidence type="ECO:0000313" key="12">
    <source>
        <dbReference type="EMBL" id="BAC95169.1"/>
    </source>
</evidence>
<evidence type="ECO:0000256" key="3">
    <source>
        <dbReference type="ARBA" id="ARBA00022553"/>
    </source>
</evidence>
<evidence type="ECO:0000256" key="6">
    <source>
        <dbReference type="ARBA" id="ARBA00023125"/>
    </source>
</evidence>
<dbReference type="GO" id="GO:0006355">
    <property type="term" value="P:regulation of DNA-templated transcription"/>
    <property type="evidence" value="ECO:0007669"/>
    <property type="project" value="InterPro"/>
</dbReference>
<dbReference type="Gene3D" id="6.10.250.690">
    <property type="match status" value="1"/>
</dbReference>
<keyword evidence="5" id="KW-0805">Transcription regulation</keyword>
<keyword evidence="2" id="KW-0963">Cytoplasm</keyword>
<dbReference type="PANTHER" id="PTHR48111:SF47">
    <property type="entry name" value="TRANSCRIPTIONAL REGULATORY PROTEIN RSTA"/>
    <property type="match status" value="1"/>
</dbReference>
<dbReference type="InterPro" id="IPR016032">
    <property type="entry name" value="Sig_transdc_resp-reg_C-effctor"/>
</dbReference>
<dbReference type="SUPFAM" id="SSF52172">
    <property type="entry name" value="CheY-like"/>
    <property type="match status" value="1"/>
</dbReference>
<gene>
    <name evidence="12" type="ordered locus">VV2405</name>
</gene>
<keyword evidence="7" id="KW-0804">Transcription</keyword>
<dbReference type="eggNOG" id="COG0745">
    <property type="taxonomic scope" value="Bacteria"/>
</dbReference>
<dbReference type="GO" id="GO:0000156">
    <property type="term" value="F:phosphorelay response regulator activity"/>
    <property type="evidence" value="ECO:0007669"/>
    <property type="project" value="TreeGrafter"/>
</dbReference>
<dbReference type="InterPro" id="IPR001867">
    <property type="entry name" value="OmpR/PhoB-type_DNA-bd"/>
</dbReference>
<dbReference type="HOGENOM" id="CLU_000445_30_4_6"/>
<reference evidence="12 13" key="1">
    <citation type="journal article" date="2003" name="Genome Res.">
        <title>Comparative genome analysis of Vibrio vulnificus, a marine pathogen.</title>
        <authorList>
            <person name="Chen C.Y."/>
            <person name="Wu K.M."/>
            <person name="Chang Y.C."/>
            <person name="Chang C.H."/>
            <person name="Tsai H.C."/>
            <person name="Liao T.L."/>
            <person name="Liu Y.M."/>
            <person name="Chen H.J."/>
            <person name="Shen A.B."/>
            <person name="Li J.C."/>
            <person name="Su T.L."/>
            <person name="Shao C.P."/>
            <person name="Lee C.T."/>
            <person name="Hor L.I."/>
            <person name="Tsai S.F."/>
        </authorList>
    </citation>
    <scope>NUCLEOTIDE SEQUENCE [LARGE SCALE GENOMIC DNA]</scope>
    <source>
        <strain evidence="12 13">YJ016</strain>
    </source>
</reference>
<dbReference type="SMART" id="SM00862">
    <property type="entry name" value="Trans_reg_C"/>
    <property type="match status" value="1"/>
</dbReference>
<dbReference type="FunFam" id="1.10.10.10:FF:000099">
    <property type="entry name" value="Two-component system response regulator TorR"/>
    <property type="match status" value="1"/>
</dbReference>
<feature type="domain" description="OmpR/PhoB-type" evidence="11">
    <location>
        <begin position="160"/>
        <end position="259"/>
    </location>
</feature>
<evidence type="ECO:0000259" key="11">
    <source>
        <dbReference type="PROSITE" id="PS51755"/>
    </source>
</evidence>
<protein>
    <submittedName>
        <fullName evidence="12">Putative DNA-binding response regulator</fullName>
    </submittedName>
</protein>
<dbReference type="FunFam" id="3.40.50.2300:FF:000001">
    <property type="entry name" value="DNA-binding response regulator PhoB"/>
    <property type="match status" value="1"/>
</dbReference>
<evidence type="ECO:0000313" key="13">
    <source>
        <dbReference type="Proteomes" id="UP000002675"/>
    </source>
</evidence>
<evidence type="ECO:0000256" key="7">
    <source>
        <dbReference type="ARBA" id="ARBA00023163"/>
    </source>
</evidence>
<dbReference type="GO" id="GO:0005829">
    <property type="term" value="C:cytosol"/>
    <property type="evidence" value="ECO:0007669"/>
    <property type="project" value="TreeGrafter"/>
</dbReference>
<feature type="DNA-binding region" description="OmpR/PhoB-type" evidence="9">
    <location>
        <begin position="160"/>
        <end position="259"/>
    </location>
</feature>
<evidence type="ECO:0000256" key="9">
    <source>
        <dbReference type="PROSITE-ProRule" id="PRU01091"/>
    </source>
</evidence>
<dbReference type="CDD" id="cd00383">
    <property type="entry name" value="trans_reg_C"/>
    <property type="match status" value="1"/>
</dbReference>
<dbReference type="STRING" id="672.VV93_v1c21090"/>
<comment type="subcellular location">
    <subcellularLocation>
        <location evidence="1">Cytoplasm</location>
    </subcellularLocation>
</comment>
<dbReference type="InterPro" id="IPR011006">
    <property type="entry name" value="CheY-like_superfamily"/>
</dbReference>
<dbReference type="EMBL" id="BA000037">
    <property type="protein sequence ID" value="BAC95169.1"/>
    <property type="molecule type" value="Genomic_DNA"/>
</dbReference>
<organism evidence="12 13">
    <name type="scientific">Vibrio vulnificus (strain YJ016)</name>
    <dbReference type="NCBI Taxonomy" id="196600"/>
    <lineage>
        <taxon>Bacteria</taxon>
        <taxon>Pseudomonadati</taxon>
        <taxon>Pseudomonadota</taxon>
        <taxon>Gammaproteobacteria</taxon>
        <taxon>Vibrionales</taxon>
        <taxon>Vibrionaceae</taxon>
        <taxon>Vibrio</taxon>
    </lineage>
</organism>
<name>Q7MIV8_VIBVY</name>
<dbReference type="InterPro" id="IPR039420">
    <property type="entry name" value="WalR-like"/>
</dbReference>
<dbReference type="Gene3D" id="1.10.10.10">
    <property type="entry name" value="Winged helix-like DNA-binding domain superfamily/Winged helix DNA-binding domain"/>
    <property type="match status" value="1"/>
</dbReference>
<keyword evidence="3 8" id="KW-0597">Phosphoprotein</keyword>
<feature type="modified residue" description="4-aspartylphosphate" evidence="8">
    <location>
        <position position="84"/>
    </location>
</feature>
<keyword evidence="4" id="KW-0902">Two-component regulatory system</keyword>
<proteinExistence type="predicted"/>
<evidence type="ECO:0000256" key="2">
    <source>
        <dbReference type="ARBA" id="ARBA00022490"/>
    </source>
</evidence>
<dbReference type="GO" id="GO:0000976">
    <property type="term" value="F:transcription cis-regulatory region binding"/>
    <property type="evidence" value="ECO:0007669"/>
    <property type="project" value="TreeGrafter"/>
</dbReference>
<feature type="domain" description="Response regulatory" evidence="10">
    <location>
        <begin position="35"/>
        <end position="148"/>
    </location>
</feature>
<dbReference type="PROSITE" id="PS51755">
    <property type="entry name" value="OMPR_PHOB"/>
    <property type="match status" value="1"/>
</dbReference>
<sequence length="266" mass="30389">MTWSQMVTERFIELGYSFIIDSLPRNTMTSPASYRIILVEDDLELAELIKDFLQNYEFQIDIVSDGFHAVDAILSNQPDLVILDIMLPGQSGMEVCKAIRSKYHGMILMQTALDDDIDQVMGLELGADDYIVKQVKPRLLLSRIRALLRRHERLTAESSKDDLQLGPLVINLQHRSVTLHQQALKLTTSEFELLLLLARHVGQVVSRDDIAQHIRGFEYDGLDRSIDRRISRLRRTLNDDPNEPTLIKTIRGVGYQLCASSWEVSI</sequence>
<evidence type="ECO:0000256" key="4">
    <source>
        <dbReference type="ARBA" id="ARBA00023012"/>
    </source>
</evidence>
<keyword evidence="6 9" id="KW-0238">DNA-binding</keyword>
<dbReference type="AlphaFoldDB" id="Q7MIV8"/>
<dbReference type="InterPro" id="IPR001789">
    <property type="entry name" value="Sig_transdc_resp-reg_receiver"/>
</dbReference>
<dbReference type="SMART" id="SM00448">
    <property type="entry name" value="REC"/>
    <property type="match status" value="1"/>
</dbReference>
<dbReference type="PROSITE" id="PS50110">
    <property type="entry name" value="RESPONSE_REGULATORY"/>
    <property type="match status" value="1"/>
</dbReference>
<accession>Q7MIV8</accession>
<evidence type="ECO:0000256" key="1">
    <source>
        <dbReference type="ARBA" id="ARBA00004496"/>
    </source>
</evidence>
<dbReference type="KEGG" id="vvy:VV2405"/>